<evidence type="ECO:0000256" key="4">
    <source>
        <dbReference type="ARBA" id="ARBA00023125"/>
    </source>
</evidence>
<evidence type="ECO:0000256" key="2">
    <source>
        <dbReference type="ARBA" id="ARBA00022741"/>
    </source>
</evidence>
<dbReference type="Pfam" id="PF05190">
    <property type="entry name" value="MutS_IV"/>
    <property type="match status" value="1"/>
</dbReference>
<dbReference type="GeneID" id="106468891"/>
<gene>
    <name evidence="7" type="primary">LOC106468891</name>
</gene>
<reference evidence="7" key="1">
    <citation type="submission" date="2025-08" db="UniProtKB">
        <authorList>
            <consortium name="RefSeq"/>
        </authorList>
    </citation>
    <scope>IDENTIFICATION</scope>
    <source>
        <tissue evidence="7">Muscle</tissue>
    </source>
</reference>
<evidence type="ECO:0000256" key="3">
    <source>
        <dbReference type="ARBA" id="ARBA00022840"/>
    </source>
</evidence>
<dbReference type="Gene3D" id="3.40.50.300">
    <property type="entry name" value="P-loop containing nucleotide triphosphate hydrolases"/>
    <property type="match status" value="1"/>
</dbReference>
<dbReference type="Gene3D" id="1.10.1420.10">
    <property type="match status" value="1"/>
</dbReference>
<proteinExistence type="inferred from homology"/>
<dbReference type="InterPro" id="IPR000432">
    <property type="entry name" value="DNA_mismatch_repair_MutS_C"/>
</dbReference>
<dbReference type="PANTHER" id="PTHR11361">
    <property type="entry name" value="DNA MISMATCH REPAIR PROTEIN MUTS FAMILY MEMBER"/>
    <property type="match status" value="1"/>
</dbReference>
<organism evidence="6 7">
    <name type="scientific">Limulus polyphemus</name>
    <name type="common">Atlantic horseshoe crab</name>
    <dbReference type="NCBI Taxonomy" id="6850"/>
    <lineage>
        <taxon>Eukaryota</taxon>
        <taxon>Metazoa</taxon>
        <taxon>Ecdysozoa</taxon>
        <taxon>Arthropoda</taxon>
        <taxon>Chelicerata</taxon>
        <taxon>Merostomata</taxon>
        <taxon>Xiphosura</taxon>
        <taxon>Limulidae</taxon>
        <taxon>Limulus</taxon>
    </lineage>
</organism>
<evidence type="ECO:0000313" key="7">
    <source>
        <dbReference type="RefSeq" id="XP_013784794.2"/>
    </source>
</evidence>
<dbReference type="InterPro" id="IPR036187">
    <property type="entry name" value="DNA_mismatch_repair_MutS_sf"/>
</dbReference>
<dbReference type="Pfam" id="PF00488">
    <property type="entry name" value="MutS_V"/>
    <property type="match status" value="1"/>
</dbReference>
<keyword evidence="3" id="KW-0067">ATP-binding</keyword>
<evidence type="ECO:0000259" key="5">
    <source>
        <dbReference type="PROSITE" id="PS00486"/>
    </source>
</evidence>
<dbReference type="SUPFAM" id="SSF52540">
    <property type="entry name" value="P-loop containing nucleoside triphosphate hydrolases"/>
    <property type="match status" value="1"/>
</dbReference>
<dbReference type="InterPro" id="IPR027417">
    <property type="entry name" value="P-loop_NTPase"/>
</dbReference>
<feature type="domain" description="DNA mismatch repair proteins mutS family" evidence="5">
    <location>
        <begin position="343"/>
        <end position="359"/>
    </location>
</feature>
<dbReference type="SMART" id="SM00534">
    <property type="entry name" value="MUTSac"/>
    <property type="match status" value="1"/>
</dbReference>
<sequence>MATAHATVNDWKTLYKGVYNAMLIGDLCSTLPQRLFIINKITTTFTSDLYRVANLIYKIVDFEESVNQDHFVVKPGVDEELDRKKRTYNGLPDFMTKVAEQELSHLSDGIKECQVIYLPQLGYLLAVPLTDEMSASSNYVLPGLEFVFMSNNVAHYKSTSTRELDSLLGDTQCEIRDHETQIMHRLQNIILEVSNVFTDIVTYSAQLDVLISLAVVAKEFNYTKPELTNENIVCIKGGRHPLQELCVTTFVPNDTNTGPSSGKMVIMTGPNASGKSVYLKQIALIVFMAHIGSFVPADSARVGIMDHILSRIHTRESVSLGLSTFMIDLNQMAQALRKATSHSLVVIDEFGKGTEAVDGLALLTSSLQFWLKKEQACPHVFVSTHFHSIFNLLPPTSLLKYQTMEVLQDQENFVFLYQLKDGKADGSCAHHVASLAGIPINLIERGKQVSELFRQNRPVPPVNQETADAKLKNCAAVVSDFLHLDLDSADLQGFLQHVLKTMDNDREEPTVNVTT</sequence>
<dbReference type="CDD" id="cd03281">
    <property type="entry name" value="ABC_MSH5_euk"/>
    <property type="match status" value="1"/>
</dbReference>
<protein>
    <submittedName>
        <fullName evidence="7">MutS protein homolog 5-like isoform X1</fullName>
    </submittedName>
</protein>
<name>A0ABM1BM57_LIMPO</name>
<keyword evidence="2" id="KW-0547">Nucleotide-binding</keyword>
<keyword evidence="6" id="KW-1185">Reference proteome</keyword>
<dbReference type="PANTHER" id="PTHR11361:SF20">
    <property type="entry name" value="MUTS PROTEIN HOMOLOG 5"/>
    <property type="match status" value="1"/>
</dbReference>
<dbReference type="RefSeq" id="XP_013784794.2">
    <property type="nucleotide sequence ID" value="XM_013929340.2"/>
</dbReference>
<dbReference type="InterPro" id="IPR007696">
    <property type="entry name" value="DNA_mismatch_repair_MutS_core"/>
</dbReference>
<dbReference type="Proteomes" id="UP000694941">
    <property type="component" value="Unplaced"/>
</dbReference>
<dbReference type="InterPro" id="IPR007861">
    <property type="entry name" value="DNA_mismatch_repair_MutS_clamp"/>
</dbReference>
<keyword evidence="4" id="KW-0238">DNA-binding</keyword>
<evidence type="ECO:0000313" key="6">
    <source>
        <dbReference type="Proteomes" id="UP000694941"/>
    </source>
</evidence>
<dbReference type="PROSITE" id="PS00486">
    <property type="entry name" value="DNA_MISMATCH_REPAIR_2"/>
    <property type="match status" value="1"/>
</dbReference>
<dbReference type="SMART" id="SM00533">
    <property type="entry name" value="MUTSd"/>
    <property type="match status" value="1"/>
</dbReference>
<dbReference type="SUPFAM" id="SSF48334">
    <property type="entry name" value="DNA repair protein MutS, domain III"/>
    <property type="match status" value="1"/>
</dbReference>
<evidence type="ECO:0000256" key="1">
    <source>
        <dbReference type="ARBA" id="ARBA00006271"/>
    </source>
</evidence>
<dbReference type="InterPro" id="IPR045076">
    <property type="entry name" value="MutS"/>
</dbReference>
<comment type="similarity">
    <text evidence="1">Belongs to the DNA mismatch repair MutS family.</text>
</comment>
<accession>A0ABM1BM57</accession>